<dbReference type="Gene3D" id="3.30.1330.10">
    <property type="entry name" value="PurM-like, N-terminal domain"/>
    <property type="match status" value="1"/>
</dbReference>
<proteinExistence type="predicted"/>
<evidence type="ECO:0000256" key="1">
    <source>
        <dbReference type="ARBA" id="ARBA00004535"/>
    </source>
</evidence>
<organismHost>
    <name type="scientific">Felis catus</name>
    <name type="common">Cat</name>
    <name type="synonym">Felis silvestris catus</name>
    <dbReference type="NCBI Taxonomy" id="9685"/>
</organismHost>
<dbReference type="InterPro" id="IPR036921">
    <property type="entry name" value="PurM-like_N_sf"/>
</dbReference>
<dbReference type="InterPro" id="IPR024346">
    <property type="entry name" value="Tegument_herpes_virus_N"/>
</dbReference>
<organismHost>
    <name type="scientific">Panthera leo</name>
    <name type="common">Lion</name>
    <dbReference type="NCBI Taxonomy" id="9689"/>
</organismHost>
<dbReference type="GO" id="GO:0006164">
    <property type="term" value="P:purine nucleotide biosynthetic process"/>
    <property type="evidence" value="ECO:0007669"/>
    <property type="project" value="TreeGrafter"/>
</dbReference>
<evidence type="ECO:0000256" key="2">
    <source>
        <dbReference type="ARBA" id="ARBA00022580"/>
    </source>
</evidence>
<name>A0A0F6N518_BHV4</name>
<feature type="domain" description="Tegument protein herpes virus N-terminal" evidence="5">
    <location>
        <begin position="246"/>
        <end position="517"/>
    </location>
</feature>
<dbReference type="SUPFAM" id="SSF55326">
    <property type="entry name" value="PurM N-terminal domain-like"/>
    <property type="match status" value="1"/>
</dbReference>
<accession>A0A0F6N518</accession>
<dbReference type="GO" id="GO:0043657">
    <property type="term" value="C:host cell"/>
    <property type="evidence" value="ECO:0007669"/>
    <property type="project" value="GOC"/>
</dbReference>
<dbReference type="GO" id="GO:0004642">
    <property type="term" value="F:phosphoribosylformylglycinamidine synthase activity"/>
    <property type="evidence" value="ECO:0007669"/>
    <property type="project" value="TreeGrafter"/>
</dbReference>
<dbReference type="NCBIfam" id="TIGR01739">
    <property type="entry name" value="tegu_FGAM_synt"/>
    <property type="match status" value="1"/>
</dbReference>
<dbReference type="Pfam" id="PF12818">
    <property type="entry name" value="Tegument_dsDNA"/>
    <property type="match status" value="1"/>
</dbReference>
<dbReference type="InterPro" id="IPR010918">
    <property type="entry name" value="PurM-like_C_dom"/>
</dbReference>
<dbReference type="InterPro" id="IPR036676">
    <property type="entry name" value="PurM-like_C_sf"/>
</dbReference>
<evidence type="ECO:0000259" key="4">
    <source>
        <dbReference type="Pfam" id="PF02769"/>
    </source>
</evidence>
<evidence type="ECO:0000256" key="3">
    <source>
        <dbReference type="ARBA" id="ARBA00022844"/>
    </source>
</evidence>
<organismHost>
    <name type="scientific">Bos taurus</name>
    <name type="common">Bovine</name>
    <dbReference type="NCBI Taxonomy" id="9913"/>
</organismHost>
<reference evidence="6" key="1">
    <citation type="submission" date="2013-05" db="EMBL/GenBank/DDBJ databases">
        <title>Seroprevalence against a Canadian isolate of bovine herpesvirus 4 (BHV4) is higher in various diseases affected bovine dairy herds compared to healthy herds.</title>
        <authorList>
            <person name="Music N."/>
            <person name="Laroche J."/>
            <person name="Tremblay D."/>
            <person name="Mandeville I."/>
            <person name="Bellehumeur C."/>
            <person name="Charette S.J."/>
            <person name="Gagnon C.A."/>
        </authorList>
    </citation>
    <scope>NUCLEOTIDE SEQUENCE</scope>
    <source>
        <strain evidence="6">FMV09-1180503</strain>
    </source>
</reference>
<dbReference type="Gene3D" id="3.40.50.880">
    <property type="match status" value="1"/>
</dbReference>
<dbReference type="SUPFAM" id="SSF52317">
    <property type="entry name" value="Class I glutamine amidotransferase-like"/>
    <property type="match status" value="1"/>
</dbReference>
<dbReference type="GO" id="GO:0019033">
    <property type="term" value="C:viral tegument"/>
    <property type="evidence" value="ECO:0007669"/>
    <property type="project" value="UniProtKB-SubCell"/>
</dbReference>
<dbReference type="EMBL" id="KC999113">
    <property type="protein sequence ID" value="AIA82819.1"/>
    <property type="molecule type" value="Genomic_DNA"/>
</dbReference>
<evidence type="ECO:0000313" key="6">
    <source>
        <dbReference type="EMBL" id="AIA82819.1"/>
    </source>
</evidence>
<dbReference type="Pfam" id="PF02769">
    <property type="entry name" value="AIRS_C"/>
    <property type="match status" value="1"/>
</dbReference>
<evidence type="ECO:0000259" key="5">
    <source>
        <dbReference type="Pfam" id="PF12818"/>
    </source>
</evidence>
<organism evidence="6">
    <name type="scientific">Bovine herpesvirus 4</name>
    <name type="common">BoHV-4</name>
    <name type="synonym">Movar virus</name>
    <dbReference type="NCBI Taxonomy" id="10385"/>
    <lineage>
        <taxon>Viruses</taxon>
        <taxon>Duplodnaviria</taxon>
        <taxon>Heunggongvirae</taxon>
        <taxon>Peploviricota</taxon>
        <taxon>Herviviricetes</taxon>
        <taxon>Herpesvirales</taxon>
        <taxon>Orthoherpesviridae</taxon>
        <taxon>Gammaherpesvirinae</taxon>
        <taxon>Rhadinovirus</taxon>
        <taxon>Rhadinovirus bovinegamma4</taxon>
    </lineage>
</organism>
<feature type="domain" description="PurM-like C-terminal" evidence="4">
    <location>
        <begin position="846"/>
        <end position="946"/>
    </location>
</feature>
<dbReference type="InterPro" id="IPR010077">
    <property type="entry name" value="Herpes_virus_tegument"/>
</dbReference>
<dbReference type="Pfam" id="PF13507">
    <property type="entry name" value="GATase_5"/>
    <property type="match status" value="1"/>
</dbReference>
<keyword evidence="3" id="KW-0946">Virion</keyword>
<dbReference type="Gene3D" id="3.90.650.10">
    <property type="entry name" value="PurM-like C-terminal domain"/>
    <property type="match status" value="1"/>
</dbReference>
<sequence length="1305" mass="145910">MDQRHLVEYVEADLTADEQRFISHYTGRDGILTLIKNKNGSEILLWMTIKENRFSSETRRTLHFEKNILLKLVKPCLDYGLTAPESSGVSYGPRGISFTYGPDLKSRLTTFSHELKQLLALIKKTGFLRVELARHLTCKAVQYPGEEQLDLFEQAFLENWSYVQYVIPRLITSPVNLTCLVTPGNNTTNSICHHIMYPRYSNILPVSVQASTGEEYNLLRYFTLTKNCQFTRLAYNVTRNRIITTHGFSHVHSHLGLMVNQLHDLLFQHSIFPYGQTRAATCGLYSTTPSLGFDSIKKHQQIYHALRSKMECLNGCGIPVTGGFIKTVFKVLHGIGEIANNNLIHCSLLTSCDRDLLTMARSRHGQYVVCLGNFTPVAGPDVPPYLYRDSSYEVVKIFETLRLFKHLYPMRSISGLSRAHGETPVLDHLLALFPAGGLCLYLSALPGDITGLLVNGDRRDVVRDRFLEVYAPVVFLTIEDKPLPQGSGTVLSLLHNSARQNRCPMKILGYTCDTNGIHFLNDLSNPVNPVLKQYNTQMTREAEFTFVQRPMTPQAPTVTSDDTRSNPRFEVVDWCLFSLQSTISQVLKHPTVGSKEYIVRHIDRGSNGLVAQQAGVGSLDVPVSDYSIICESSIYSMRTENKSSDYLTSLTPQEAKDLYMSPLQWFLPKGTSYPPNNQYSSVMAIGEQGYKMLNYPTTGAKYALCELLTNMVFSPVDTLEHIDISASVCWDPTPSKLSVLHQTMFTCKEFCRDLNIGLSFTSASDSIPMGEGESMDPTAMDLGIPTFINTMVFTGSARVPSHTDRVTPELKMNGSSLICLSISNQVTLAGSTFEHIFTEQIEALPDVSSSQIRNLFYLVKKLMSENLILSGHDISDGGLLVCVLEMALAGAKGVTITIPAQENPNRILFSETPGVVIEAQRTDIPRIFSLSREFECISHDIGSVDGSSPDNNRLTIKQEQTIIYRNSLTSLYNDWCFFADDTFSKFAREFTPVDEIYRKDYGNNQINLHPYKDQCMHCDLCLYTSPSKPCTVAALVFPGCPVPHAAISAFTNVGFQVYIITYYELLKGQTLNSFDGLIIGGSCGSQSSYTGARANIMAATANDNVRTQLIGFFNRPDTFSLGCGEIGFQLLVAMNAVGTPQSPTTEDINLQEPWPIELEQNASQLYEARWLNTYIPLMNRSIMLSVLKNTVLPCWAFGTHLGVRYNRDGLEYQLRESGLVALTFHGPSSDPNNYAQHYPRNPTANSHVAGITSPDGRHLATIVDISLVFHPWQWQHIPKNNVPLKTSPWALAFQCLFLWCLKNKM</sequence>
<dbReference type="GO" id="GO:0075733">
    <property type="term" value="P:intracellular transport of virus"/>
    <property type="evidence" value="ECO:0007669"/>
    <property type="project" value="InterPro"/>
</dbReference>
<keyword evidence="2" id="KW-0920">Virion tegument</keyword>
<dbReference type="SUPFAM" id="SSF56042">
    <property type="entry name" value="PurM C-terminal domain-like"/>
    <property type="match status" value="1"/>
</dbReference>
<dbReference type="InterPro" id="IPR029062">
    <property type="entry name" value="Class_I_gatase-like"/>
</dbReference>
<dbReference type="PANTHER" id="PTHR10099:SF1">
    <property type="entry name" value="PHOSPHORIBOSYLFORMYLGLYCINAMIDINE SYNTHASE"/>
    <property type="match status" value="1"/>
</dbReference>
<dbReference type="PANTHER" id="PTHR10099">
    <property type="entry name" value="PHOSPHORIBOSYLFORMYLGLYCINAMIDINE SYNTHASE"/>
    <property type="match status" value="1"/>
</dbReference>
<protein>
    <submittedName>
        <fullName evidence="6">Tegument protein/v-FGAM-synthetase</fullName>
    </submittedName>
</protein>
<comment type="subcellular location">
    <subcellularLocation>
        <location evidence="1">Virion tegument</location>
    </subcellularLocation>
</comment>
<dbReference type="SMART" id="SM01211">
    <property type="entry name" value="GATase_5"/>
    <property type="match status" value="1"/>
</dbReference>